<evidence type="ECO:0000256" key="1">
    <source>
        <dbReference type="ARBA" id="ARBA00022617"/>
    </source>
</evidence>
<dbReference type="SUPFAM" id="SSF50952">
    <property type="entry name" value="Soluble quinoprotein glucose dehydrogenase"/>
    <property type="match status" value="1"/>
</dbReference>
<evidence type="ECO:0000313" key="8">
    <source>
        <dbReference type="Proteomes" id="UP000658278"/>
    </source>
</evidence>
<dbReference type="GO" id="GO:0009055">
    <property type="term" value="F:electron transfer activity"/>
    <property type="evidence" value="ECO:0007669"/>
    <property type="project" value="InterPro"/>
</dbReference>
<dbReference type="Gene3D" id="2.60.120.560">
    <property type="entry name" value="Exo-inulinase, domain 1"/>
    <property type="match status" value="1"/>
</dbReference>
<evidence type="ECO:0000256" key="5">
    <source>
        <dbReference type="SAM" id="SignalP"/>
    </source>
</evidence>
<keyword evidence="3 4" id="KW-0408">Iron</keyword>
<dbReference type="InterPro" id="IPR010496">
    <property type="entry name" value="AL/BT2_dom"/>
</dbReference>
<protein>
    <submittedName>
        <fullName evidence="7">DUF1080 domain-containing protein</fullName>
    </submittedName>
</protein>
<keyword evidence="2 4" id="KW-0479">Metal-binding</keyword>
<evidence type="ECO:0000256" key="4">
    <source>
        <dbReference type="PROSITE-ProRule" id="PRU00433"/>
    </source>
</evidence>
<dbReference type="Gene3D" id="1.10.760.10">
    <property type="entry name" value="Cytochrome c-like domain"/>
    <property type="match status" value="1"/>
</dbReference>
<dbReference type="InterPro" id="IPR008979">
    <property type="entry name" value="Galactose-bd-like_sf"/>
</dbReference>
<dbReference type="Proteomes" id="UP000658278">
    <property type="component" value="Unassembled WGS sequence"/>
</dbReference>
<feature type="chain" id="PRO_5037439230" evidence="5">
    <location>
        <begin position="19"/>
        <end position="1176"/>
    </location>
</feature>
<dbReference type="InterPro" id="IPR011041">
    <property type="entry name" value="Quinoprot_gluc/sorb_DH_b-prop"/>
</dbReference>
<dbReference type="GO" id="GO:0046872">
    <property type="term" value="F:metal ion binding"/>
    <property type="evidence" value="ECO:0007669"/>
    <property type="project" value="UniProtKB-KW"/>
</dbReference>
<dbReference type="AlphaFoldDB" id="A0A934RAG8"/>
<feature type="signal peptide" evidence="5">
    <location>
        <begin position="1"/>
        <end position="18"/>
    </location>
</feature>
<dbReference type="GO" id="GO:0020037">
    <property type="term" value="F:heme binding"/>
    <property type="evidence" value="ECO:0007669"/>
    <property type="project" value="InterPro"/>
</dbReference>
<dbReference type="PANTHER" id="PTHR33546">
    <property type="entry name" value="LARGE, MULTIFUNCTIONAL SECRETED PROTEIN-RELATED"/>
    <property type="match status" value="1"/>
</dbReference>
<dbReference type="SUPFAM" id="SSF46626">
    <property type="entry name" value="Cytochrome c"/>
    <property type="match status" value="1"/>
</dbReference>
<dbReference type="Pfam" id="PF06439">
    <property type="entry name" value="3keto-disac_hyd"/>
    <property type="match status" value="1"/>
</dbReference>
<evidence type="ECO:0000259" key="6">
    <source>
        <dbReference type="PROSITE" id="PS51007"/>
    </source>
</evidence>
<keyword evidence="1 4" id="KW-0349">Heme</keyword>
<comment type="caution">
    <text evidence="7">The sequence shown here is derived from an EMBL/GenBank/DDBJ whole genome shotgun (WGS) entry which is preliminary data.</text>
</comment>
<reference evidence="7" key="1">
    <citation type="submission" date="2021-01" db="EMBL/GenBank/DDBJ databases">
        <title>Modified the classification status of verrucomicrobia.</title>
        <authorList>
            <person name="Feng X."/>
        </authorList>
    </citation>
    <scope>NUCLEOTIDE SEQUENCE</scope>
    <source>
        <strain evidence="7">KCTC 22201</strain>
    </source>
</reference>
<feature type="domain" description="Cytochrome c" evidence="6">
    <location>
        <begin position="1039"/>
        <end position="1176"/>
    </location>
</feature>
<dbReference type="InterPro" id="IPR013427">
    <property type="entry name" value="Haem-bd_dom_put"/>
</dbReference>
<accession>A0A934RAG8</accession>
<keyword evidence="8" id="KW-1185">Reference proteome</keyword>
<dbReference type="GO" id="GO:0016787">
    <property type="term" value="F:hydrolase activity"/>
    <property type="evidence" value="ECO:0007669"/>
    <property type="project" value="InterPro"/>
</dbReference>
<organism evidence="7 8">
    <name type="scientific">Haloferula rosea</name>
    <dbReference type="NCBI Taxonomy" id="490093"/>
    <lineage>
        <taxon>Bacteria</taxon>
        <taxon>Pseudomonadati</taxon>
        <taxon>Verrucomicrobiota</taxon>
        <taxon>Verrucomicrobiia</taxon>
        <taxon>Verrucomicrobiales</taxon>
        <taxon>Verrucomicrobiaceae</taxon>
        <taxon>Haloferula</taxon>
    </lineage>
</organism>
<dbReference type="InterPro" id="IPR036909">
    <property type="entry name" value="Cyt_c-like_dom_sf"/>
</dbReference>
<dbReference type="PANTHER" id="PTHR33546:SF1">
    <property type="entry name" value="LARGE, MULTIFUNCTIONAL SECRETED PROTEIN"/>
    <property type="match status" value="1"/>
</dbReference>
<evidence type="ECO:0000313" key="7">
    <source>
        <dbReference type="EMBL" id="MBK1825774.1"/>
    </source>
</evidence>
<name>A0A934RAG8_9BACT</name>
<dbReference type="InterPro" id="IPR009056">
    <property type="entry name" value="Cyt_c-like_dom"/>
</dbReference>
<dbReference type="Gene3D" id="2.120.10.30">
    <property type="entry name" value="TolB, C-terminal domain"/>
    <property type="match status" value="1"/>
</dbReference>
<evidence type="ECO:0000256" key="3">
    <source>
        <dbReference type="ARBA" id="ARBA00023004"/>
    </source>
</evidence>
<dbReference type="EMBL" id="JAENII010000001">
    <property type="protein sequence ID" value="MBK1825774.1"/>
    <property type="molecule type" value="Genomic_DNA"/>
</dbReference>
<proteinExistence type="predicted"/>
<gene>
    <name evidence="7" type="ORF">JIN81_01980</name>
</gene>
<dbReference type="Gene3D" id="2.60.120.260">
    <property type="entry name" value="Galactose-binding domain-like"/>
    <property type="match status" value="1"/>
</dbReference>
<sequence>MRITWMMAWLALWLPLGAEEIFNGKDLTGWEGDPKLWRVEDGMIVGETNATDKKLSANEFLIWKGGEVDDFDLSFKARVTGNNSGVQYRSERLPGEGWRMKGYQLDLHAKADYLGMLYEERGRGIACLRGQRVKLAADAEPEEIATLAIEPTDLSEWNEYRIVAKGHRLQHFVNGRLAVHVTDLDEGRRSMKGLIGLQLHAGPPMRVEMKDLVLKKAVSAPEPTTGPAVSWIWTSGRPTKNEKAFFRTEFTAPKDILGAELVVTADNYARVWVNGEDLGDSWDWSVAANHEIRKLLVPGGMNVIAVEARNQEGNAGMALRLHVSQPAGKKLFVVSNAQWHAAKEVGEGWQAVGSTSTKWSPATVVAKMGDEPWGMVIPEPVTGSRAVKGVTLLPDFELERLMTVPKEKGSWVSMAVDDIGRLICSDQHGGLYRVTIPPTGVPEVEDLPISLIGAQGLLWKDGALYVTVNEGGMNPSGVYRVESDGDRWGMPKLLKAVKGRGEHGPHSLVESPDGQWIYFCAGNMTALPDYEKSWVPEIWGEDQLLPRRPDGRGHARDRMAPGGYIARFKPDGSEWELIGIGFRNEYDLAFNDQGDLFSYDADMEWDLGMPWYRPTRINHVVPGAEFGWRNGTGKWPEYYEDSMPAAVDLGPGSPTGLLAGRGAAFPGKYQRAMYAFDWTYATVHAVHFVKEGETYTAEREEFLSGFGLPLTDAVIGKDGAMYFLTGGRRTESALWRVRYKGEESVAPVPYATVLPAMTVAKTGISSEDRTVRFRARTALELEGVNAAVEALEAADKPWEVIQSAMAVARLDAAKQQSMVIQRLVDLEWTELSKPQKLNWLRAAGLAFARGGAPNDALRGLVLGEIDAAYPAQDGEINAELCRMLCYLNAPGVVGRTLSLMDTAPPPVAPDWLALAERNSRYGGAVKKMVANLPPTRVIHYVYCLRAVPGPWERSERERFMAWLDRLETRTGGNSYAGFIQDLRKETLNGATPDERVWLDERQPVETKDPLADLPPVKGPGKTWTIEEVEALAAEGFDGVDRKNGERMFRAVLCAACHSFGGQGGAVGPDLSTLGGRFTAKDLAVALIEPSKEVSDQYAFDAITRDDGSQVFGRTLEEKDKVLIVAVNPFDFSKTVEVERSSVKEIKPSPISPMPGGLINRLNRDELRDLLGYLLSK</sequence>
<dbReference type="InterPro" id="IPR011042">
    <property type="entry name" value="6-blade_b-propeller_TolB-like"/>
</dbReference>
<keyword evidence="5" id="KW-0732">Signal</keyword>
<evidence type="ECO:0000256" key="2">
    <source>
        <dbReference type="ARBA" id="ARBA00022723"/>
    </source>
</evidence>
<dbReference type="PROSITE" id="PS51007">
    <property type="entry name" value="CYTC"/>
    <property type="match status" value="1"/>
</dbReference>
<dbReference type="NCBIfam" id="TIGR02603">
    <property type="entry name" value="CxxCH_TIGR02603"/>
    <property type="match status" value="1"/>
</dbReference>
<dbReference type="SUPFAM" id="SSF49785">
    <property type="entry name" value="Galactose-binding domain-like"/>
    <property type="match status" value="1"/>
</dbReference>